<dbReference type="EMBL" id="LAZR01002957">
    <property type="protein sequence ID" value="KKN23597.1"/>
    <property type="molecule type" value="Genomic_DNA"/>
</dbReference>
<sequence>MGLTPGTETVISLARRVKEKYPRYREIGDFDLVRRIVEKYPQYRQTLNEASQRSVESKIPQAQIKAPVPGLTAKLQRAYGAVLEKAQRGTTREMAEFAAGPFLGPIRLATGISRVFDDPQKRPLGRRALAGGAEIIGGAMQTIGPFGTAITRGALPAYIPPFELASRAAGAMAEKAELSPEAVEFARVAVPLAGIAAGGGLRALRLRGTRAREIEAAKPRAAPRLAPAPGRRALPPVRGPEIGIERELPAGGVMRPVPPPTTPPGPDLVLGEQARLAPAPGLKRVGKGRVSAKQQMAAAEKARIEAVWKRVLEEEAPPPPAPVAKPLPKGVTEELVQAELSAMNRRGQEFRQP</sequence>
<accession>A0A0F9PGH2</accession>
<proteinExistence type="predicted"/>
<comment type="caution">
    <text evidence="1">The sequence shown here is derived from an EMBL/GenBank/DDBJ whole genome shotgun (WGS) entry which is preliminary data.</text>
</comment>
<dbReference type="AlphaFoldDB" id="A0A0F9PGH2"/>
<gene>
    <name evidence="1" type="ORF">LCGC14_0903460</name>
</gene>
<reference evidence="1" key="1">
    <citation type="journal article" date="2015" name="Nature">
        <title>Complex archaea that bridge the gap between prokaryotes and eukaryotes.</title>
        <authorList>
            <person name="Spang A."/>
            <person name="Saw J.H."/>
            <person name="Jorgensen S.L."/>
            <person name="Zaremba-Niedzwiedzka K."/>
            <person name="Martijn J."/>
            <person name="Lind A.E."/>
            <person name="van Eijk R."/>
            <person name="Schleper C."/>
            <person name="Guy L."/>
            <person name="Ettema T.J."/>
        </authorList>
    </citation>
    <scope>NUCLEOTIDE SEQUENCE</scope>
</reference>
<organism evidence="1">
    <name type="scientific">marine sediment metagenome</name>
    <dbReference type="NCBI Taxonomy" id="412755"/>
    <lineage>
        <taxon>unclassified sequences</taxon>
        <taxon>metagenomes</taxon>
        <taxon>ecological metagenomes</taxon>
    </lineage>
</organism>
<protein>
    <submittedName>
        <fullName evidence="1">Uncharacterized protein</fullName>
    </submittedName>
</protein>
<name>A0A0F9PGH2_9ZZZZ</name>
<evidence type="ECO:0000313" key="1">
    <source>
        <dbReference type="EMBL" id="KKN23597.1"/>
    </source>
</evidence>
<feature type="non-terminal residue" evidence="1">
    <location>
        <position position="353"/>
    </location>
</feature>